<reference evidence="3" key="1">
    <citation type="submission" date="2021-02" db="EMBL/GenBank/DDBJ databases">
        <authorList>
            <person name="Nowell W R."/>
        </authorList>
    </citation>
    <scope>NUCLEOTIDE SEQUENCE</scope>
</reference>
<protein>
    <recommendedName>
        <fullName evidence="5">HEAT repeat domain-containing protein</fullName>
    </recommendedName>
</protein>
<evidence type="ECO:0000256" key="1">
    <source>
        <dbReference type="ARBA" id="ARBA00045876"/>
    </source>
</evidence>
<dbReference type="SMART" id="SM00567">
    <property type="entry name" value="EZ_HEAT"/>
    <property type="match status" value="2"/>
</dbReference>
<accession>A0A816AD00</accession>
<organism evidence="3 4">
    <name type="scientific">Adineta steineri</name>
    <dbReference type="NCBI Taxonomy" id="433720"/>
    <lineage>
        <taxon>Eukaryota</taxon>
        <taxon>Metazoa</taxon>
        <taxon>Spiralia</taxon>
        <taxon>Gnathifera</taxon>
        <taxon>Rotifera</taxon>
        <taxon>Eurotatoria</taxon>
        <taxon>Bdelloidea</taxon>
        <taxon>Adinetida</taxon>
        <taxon>Adinetidae</taxon>
        <taxon>Adineta</taxon>
    </lineage>
</organism>
<evidence type="ECO:0000313" key="4">
    <source>
        <dbReference type="Proteomes" id="UP000663832"/>
    </source>
</evidence>
<dbReference type="OrthoDB" id="10369629at2759"/>
<gene>
    <name evidence="3" type="ORF">QVE165_LOCUS51554</name>
</gene>
<dbReference type="AlphaFoldDB" id="A0A816AD00"/>
<dbReference type="PROSITE" id="PS50077">
    <property type="entry name" value="HEAT_REPEAT"/>
    <property type="match status" value="1"/>
</dbReference>
<dbReference type="PANTHER" id="PTHR12697">
    <property type="entry name" value="PBS LYASE HEAT-LIKE PROTEIN"/>
    <property type="match status" value="1"/>
</dbReference>
<dbReference type="InterPro" id="IPR004155">
    <property type="entry name" value="PBS_lyase_HEAT"/>
</dbReference>
<dbReference type="Proteomes" id="UP000663832">
    <property type="component" value="Unassembled WGS sequence"/>
</dbReference>
<dbReference type="EMBL" id="CAJNOM010001125">
    <property type="protein sequence ID" value="CAF1593416.1"/>
    <property type="molecule type" value="Genomic_DNA"/>
</dbReference>
<dbReference type="InterPro" id="IPR011989">
    <property type="entry name" value="ARM-like"/>
</dbReference>
<evidence type="ECO:0000313" key="3">
    <source>
        <dbReference type="EMBL" id="CAF1593416.1"/>
    </source>
</evidence>
<comment type="function">
    <text evidence="1">Catalyzes the hydroxylation of the N(6)-(4-aminobutyl)-L-lysine intermediate produced by deoxyhypusine synthase/DHPS on a critical lysine of the eukaryotic translation initiation factor 5A/eIF-5A. This is the second step of the post-translational modification of that lysine into an unusual amino acid residue named hypusine. Hypusination is unique to mature eIF-5A factor and is essential for its function.</text>
</comment>
<dbReference type="InterPro" id="IPR021133">
    <property type="entry name" value="HEAT_type_2"/>
</dbReference>
<keyword evidence="4" id="KW-1185">Reference proteome</keyword>
<feature type="repeat" description="HEAT" evidence="2">
    <location>
        <begin position="37"/>
        <end position="75"/>
    </location>
</feature>
<dbReference type="PANTHER" id="PTHR12697:SF5">
    <property type="entry name" value="DEOXYHYPUSINE HYDROXYLASE"/>
    <property type="match status" value="1"/>
</dbReference>
<comment type="caution">
    <text evidence="3">The sequence shown here is derived from an EMBL/GenBank/DDBJ whole genome shotgun (WGS) entry which is preliminary data.</text>
</comment>
<dbReference type="GO" id="GO:0016491">
    <property type="term" value="F:oxidoreductase activity"/>
    <property type="evidence" value="ECO:0007669"/>
    <property type="project" value="TreeGrafter"/>
</dbReference>
<dbReference type="Gene3D" id="1.25.10.10">
    <property type="entry name" value="Leucine-rich Repeat Variant"/>
    <property type="match status" value="1"/>
</dbReference>
<dbReference type="SUPFAM" id="SSF48371">
    <property type="entry name" value="ARM repeat"/>
    <property type="match status" value="1"/>
</dbReference>
<evidence type="ECO:0008006" key="5">
    <source>
        <dbReference type="Google" id="ProtNLM"/>
    </source>
</evidence>
<feature type="non-terminal residue" evidence="3">
    <location>
        <position position="1"/>
    </location>
</feature>
<dbReference type="Pfam" id="PF13646">
    <property type="entry name" value="HEAT_2"/>
    <property type="match status" value="1"/>
</dbReference>
<proteinExistence type="predicted"/>
<dbReference type="InterPro" id="IPR016024">
    <property type="entry name" value="ARM-type_fold"/>
</dbReference>
<evidence type="ECO:0000256" key="2">
    <source>
        <dbReference type="PROSITE-ProRule" id="PRU00103"/>
    </source>
</evidence>
<sequence length="210" mass="23326">EVITKLISALEDESEYVRYYACQALGDMGEKAATNEVITELINALEDESESVRYYACQALGAMGKKVATNEVITKLVNIHDDDGKLSYQAKNAIDDILQSSSIMIAFGPVLISKLCLCGRPLDCLKNVSLNELIRKFFDTQDADWLLPVTEIAFQKGAAVLINEDKLMVYDNEELIELRAPNLKLHNELIKAFTNKAKALHLSFAIPSNP</sequence>
<name>A0A816AD00_9BILA</name>